<dbReference type="SUPFAM" id="SSF47113">
    <property type="entry name" value="Histone-fold"/>
    <property type="match status" value="1"/>
</dbReference>
<organism evidence="15 16">
    <name type="scientific">Jatropha curcas</name>
    <name type="common">Barbados nut</name>
    <dbReference type="NCBI Taxonomy" id="180498"/>
    <lineage>
        <taxon>Eukaryota</taxon>
        <taxon>Viridiplantae</taxon>
        <taxon>Streptophyta</taxon>
        <taxon>Embryophyta</taxon>
        <taxon>Tracheophyta</taxon>
        <taxon>Spermatophyta</taxon>
        <taxon>Magnoliopsida</taxon>
        <taxon>eudicotyledons</taxon>
        <taxon>Gunneridae</taxon>
        <taxon>Pentapetalae</taxon>
        <taxon>rosids</taxon>
        <taxon>fabids</taxon>
        <taxon>Malpighiales</taxon>
        <taxon>Euphorbiaceae</taxon>
        <taxon>Crotonoideae</taxon>
        <taxon>Jatropheae</taxon>
        <taxon>Jatropha</taxon>
    </lineage>
</organism>
<evidence type="ECO:0000313" key="16">
    <source>
        <dbReference type="Proteomes" id="UP000027138"/>
    </source>
</evidence>
<keyword evidence="8" id="KW-0544">Nucleosome core</keyword>
<evidence type="ECO:0000256" key="13">
    <source>
        <dbReference type="SAM" id="MobiDB-lite"/>
    </source>
</evidence>
<feature type="region of interest" description="Disordered" evidence="13">
    <location>
        <begin position="1"/>
        <end position="64"/>
    </location>
</feature>
<dbReference type="SMART" id="SM00428">
    <property type="entry name" value="H3"/>
    <property type="match status" value="1"/>
</dbReference>
<evidence type="ECO:0000256" key="6">
    <source>
        <dbReference type="ARBA" id="ARBA00022990"/>
    </source>
</evidence>
<dbReference type="EMBL" id="KK914782">
    <property type="protein sequence ID" value="KDP28508.1"/>
    <property type="molecule type" value="Genomic_DNA"/>
</dbReference>
<dbReference type="Pfam" id="PF00125">
    <property type="entry name" value="Histone"/>
    <property type="match status" value="1"/>
</dbReference>
<sequence length="158" mass="17827">MARVKHKAPPRTRSGRKSTERANAPTPTSTPNSTPRPSTSRARRNSPSTPGTQRGRKPHRFKPGTVALREIRQFQKSWELLIPAASFIRLVRSITGEYSREVSRWTAEALVALQEAAEDFLVHLFEDGMLCAIHAKRVTLMKKDFELARRLGGKGQPW</sequence>
<dbReference type="GO" id="GO:0000786">
    <property type="term" value="C:nucleosome"/>
    <property type="evidence" value="ECO:0007669"/>
    <property type="project" value="UniProtKB-KW"/>
</dbReference>
<keyword evidence="5" id="KW-0995">Kinetochore</keyword>
<evidence type="ECO:0000256" key="5">
    <source>
        <dbReference type="ARBA" id="ARBA00022838"/>
    </source>
</evidence>
<dbReference type="OrthoDB" id="842664at2759"/>
<dbReference type="PRINTS" id="PR00622">
    <property type="entry name" value="HISTONEH3"/>
</dbReference>
<evidence type="ECO:0000256" key="4">
    <source>
        <dbReference type="ARBA" id="ARBA00022481"/>
    </source>
</evidence>
<keyword evidence="3" id="KW-0158">Chromosome</keyword>
<dbReference type="PANTHER" id="PTHR11426">
    <property type="entry name" value="HISTONE H3"/>
    <property type="match status" value="1"/>
</dbReference>
<dbReference type="FunFam" id="1.10.20.10:FF:000106">
    <property type="entry name" value="Centromeric histone 3"/>
    <property type="match status" value="1"/>
</dbReference>
<evidence type="ECO:0000256" key="10">
    <source>
        <dbReference type="ARBA" id="ARBA00072323"/>
    </source>
</evidence>
<dbReference type="Proteomes" id="UP000027138">
    <property type="component" value="Unassembled WGS sequence"/>
</dbReference>
<protein>
    <recommendedName>
        <fullName evidence="10">Histone H3-like centromeric protein CENH3</fullName>
    </recommendedName>
    <alternativeName>
        <fullName evidence="12">Centromeric histone CENH3</fullName>
    </alternativeName>
    <alternativeName>
        <fullName evidence="11">Centromeric histone H3</fullName>
    </alternativeName>
</protein>
<dbReference type="GO" id="GO:0030527">
    <property type="term" value="F:structural constituent of chromatin"/>
    <property type="evidence" value="ECO:0007669"/>
    <property type="project" value="InterPro"/>
</dbReference>
<dbReference type="STRING" id="180498.A0A067K0B8"/>
<dbReference type="InterPro" id="IPR000164">
    <property type="entry name" value="Histone_H3/CENP-A"/>
</dbReference>
<comment type="similarity">
    <text evidence="2">Belongs to the histone H3 family.</text>
</comment>
<evidence type="ECO:0000256" key="11">
    <source>
        <dbReference type="ARBA" id="ARBA00075700"/>
    </source>
</evidence>
<evidence type="ECO:0000259" key="14">
    <source>
        <dbReference type="Pfam" id="PF00125"/>
    </source>
</evidence>
<feature type="domain" description="Core Histone H2A/H2B/H3" evidence="14">
    <location>
        <begin position="63"/>
        <end position="151"/>
    </location>
</feature>
<keyword evidence="9" id="KW-0137">Centromere</keyword>
<gene>
    <name evidence="15" type="ORF">JCGZ_14279</name>
</gene>
<evidence type="ECO:0000256" key="3">
    <source>
        <dbReference type="ARBA" id="ARBA00022454"/>
    </source>
</evidence>
<feature type="compositionally biased region" description="Basic residues" evidence="13">
    <location>
        <begin position="1"/>
        <end position="16"/>
    </location>
</feature>
<dbReference type="GO" id="GO:0003677">
    <property type="term" value="F:DNA binding"/>
    <property type="evidence" value="ECO:0007669"/>
    <property type="project" value="UniProtKB-KW"/>
</dbReference>
<dbReference type="GO" id="GO:0046982">
    <property type="term" value="F:protein heterodimerization activity"/>
    <property type="evidence" value="ECO:0007669"/>
    <property type="project" value="InterPro"/>
</dbReference>
<keyword evidence="7" id="KW-0238">DNA-binding</keyword>
<evidence type="ECO:0000256" key="12">
    <source>
        <dbReference type="ARBA" id="ARBA00083474"/>
    </source>
</evidence>
<accession>A0A067K0B8</accession>
<dbReference type="GO" id="GO:0000776">
    <property type="term" value="C:kinetochore"/>
    <property type="evidence" value="ECO:0007669"/>
    <property type="project" value="UniProtKB-KW"/>
</dbReference>
<proteinExistence type="inferred from homology"/>
<evidence type="ECO:0000256" key="8">
    <source>
        <dbReference type="ARBA" id="ARBA00023269"/>
    </source>
</evidence>
<keyword evidence="4" id="KW-0488">Methylation</keyword>
<dbReference type="KEGG" id="jcu:105642871"/>
<name>A0A067K0B8_JATCU</name>
<comment type="subcellular location">
    <subcellularLocation>
        <location evidence="1">Chromosome</location>
        <location evidence="1">Centromere</location>
        <location evidence="1">Kinetochore</location>
    </subcellularLocation>
</comment>
<reference evidence="15 16" key="1">
    <citation type="journal article" date="2014" name="PLoS ONE">
        <title>Global Analysis of Gene Expression Profiles in Physic Nut (Jatropha curcas L.) Seedlings Exposed to Salt Stress.</title>
        <authorList>
            <person name="Zhang L."/>
            <person name="Zhang C."/>
            <person name="Wu P."/>
            <person name="Chen Y."/>
            <person name="Li M."/>
            <person name="Jiang H."/>
            <person name="Wu G."/>
        </authorList>
    </citation>
    <scope>NUCLEOTIDE SEQUENCE [LARGE SCALE GENOMIC DNA]</scope>
    <source>
        <strain evidence="16">cv. GZQX0401</strain>
        <tissue evidence="15">Young leaves</tissue>
    </source>
</reference>
<feature type="compositionally biased region" description="Low complexity" evidence="13">
    <location>
        <begin position="21"/>
        <end position="50"/>
    </location>
</feature>
<evidence type="ECO:0000256" key="7">
    <source>
        <dbReference type="ARBA" id="ARBA00023125"/>
    </source>
</evidence>
<dbReference type="InterPro" id="IPR009072">
    <property type="entry name" value="Histone-fold"/>
</dbReference>
<keyword evidence="16" id="KW-1185">Reference proteome</keyword>
<evidence type="ECO:0000313" key="15">
    <source>
        <dbReference type="EMBL" id="KDP28508.1"/>
    </source>
</evidence>
<evidence type="ECO:0000256" key="2">
    <source>
        <dbReference type="ARBA" id="ARBA00010343"/>
    </source>
</evidence>
<dbReference type="CDD" id="cd22911">
    <property type="entry name" value="HFD_H3"/>
    <property type="match status" value="1"/>
</dbReference>
<dbReference type="Gene3D" id="1.10.20.10">
    <property type="entry name" value="Histone, subunit A"/>
    <property type="match status" value="1"/>
</dbReference>
<evidence type="ECO:0000256" key="1">
    <source>
        <dbReference type="ARBA" id="ARBA00004629"/>
    </source>
</evidence>
<evidence type="ECO:0000256" key="9">
    <source>
        <dbReference type="ARBA" id="ARBA00023328"/>
    </source>
</evidence>
<dbReference type="AlphaFoldDB" id="A0A067K0B8"/>
<dbReference type="InterPro" id="IPR007125">
    <property type="entry name" value="H2A/H2B/H3"/>
</dbReference>
<keyword evidence="6" id="KW-0007">Acetylation</keyword>